<feature type="compositionally biased region" description="Polar residues" evidence="9">
    <location>
        <begin position="287"/>
        <end position="304"/>
    </location>
</feature>
<evidence type="ECO:0000313" key="10">
    <source>
        <dbReference type="EMBL" id="KAE9398499.1"/>
    </source>
</evidence>
<dbReference type="OrthoDB" id="21550at2759"/>
<keyword evidence="7" id="KW-0694">RNA-binding</keyword>
<feature type="compositionally biased region" description="Polar residues" evidence="9">
    <location>
        <begin position="563"/>
        <end position="573"/>
    </location>
</feature>
<organism evidence="10 11">
    <name type="scientific">Gymnopus androsaceus JB14</name>
    <dbReference type="NCBI Taxonomy" id="1447944"/>
    <lineage>
        <taxon>Eukaryota</taxon>
        <taxon>Fungi</taxon>
        <taxon>Dikarya</taxon>
        <taxon>Basidiomycota</taxon>
        <taxon>Agaricomycotina</taxon>
        <taxon>Agaricomycetes</taxon>
        <taxon>Agaricomycetidae</taxon>
        <taxon>Agaricales</taxon>
        <taxon>Marasmiineae</taxon>
        <taxon>Omphalotaceae</taxon>
        <taxon>Gymnopus</taxon>
    </lineage>
</organism>
<feature type="region of interest" description="Disordered" evidence="9">
    <location>
        <begin position="535"/>
        <end position="581"/>
    </location>
</feature>
<evidence type="ECO:0000256" key="5">
    <source>
        <dbReference type="ARBA" id="ARBA00022552"/>
    </source>
</evidence>
<evidence type="ECO:0000256" key="9">
    <source>
        <dbReference type="SAM" id="MobiDB-lite"/>
    </source>
</evidence>
<evidence type="ECO:0000256" key="2">
    <source>
        <dbReference type="ARBA" id="ARBA00009801"/>
    </source>
</evidence>
<feature type="region of interest" description="Disordered" evidence="9">
    <location>
        <begin position="25"/>
        <end position="97"/>
    </location>
</feature>
<feature type="compositionally biased region" description="Acidic residues" evidence="9">
    <location>
        <begin position="79"/>
        <end position="97"/>
    </location>
</feature>
<feature type="compositionally biased region" description="Polar residues" evidence="9">
    <location>
        <begin position="445"/>
        <end position="461"/>
    </location>
</feature>
<dbReference type="AlphaFoldDB" id="A0A6A4HIY5"/>
<feature type="compositionally biased region" description="Basic and acidic residues" evidence="9">
    <location>
        <begin position="395"/>
        <end position="407"/>
    </location>
</feature>
<evidence type="ECO:0000256" key="6">
    <source>
        <dbReference type="ARBA" id="ARBA00022553"/>
    </source>
</evidence>
<comment type="subcellular location">
    <subcellularLocation>
        <location evidence="1">Nucleus</location>
    </subcellularLocation>
</comment>
<dbReference type="GO" id="GO:0001522">
    <property type="term" value="P:pseudouridine synthesis"/>
    <property type="evidence" value="ECO:0007669"/>
    <property type="project" value="InterPro"/>
</dbReference>
<feature type="compositionally biased region" description="Polar residues" evidence="9">
    <location>
        <begin position="370"/>
        <end position="384"/>
    </location>
</feature>
<accession>A0A6A4HIY5</accession>
<dbReference type="Proteomes" id="UP000799118">
    <property type="component" value="Unassembled WGS sequence"/>
</dbReference>
<dbReference type="InterPro" id="IPR040309">
    <property type="entry name" value="Naf1"/>
</dbReference>
<feature type="compositionally biased region" description="Low complexity" evidence="9">
    <location>
        <begin position="354"/>
        <end position="363"/>
    </location>
</feature>
<dbReference type="InterPro" id="IPR038664">
    <property type="entry name" value="Gar1/Naf1_Cbf5-bd_sf"/>
</dbReference>
<evidence type="ECO:0000256" key="8">
    <source>
        <dbReference type="ARBA" id="ARBA00023242"/>
    </source>
</evidence>
<keyword evidence="11" id="KW-1185">Reference proteome</keyword>
<feature type="region of interest" description="Disordered" evidence="9">
    <location>
        <begin position="249"/>
        <end position="309"/>
    </location>
</feature>
<proteinExistence type="inferred from homology"/>
<evidence type="ECO:0000256" key="1">
    <source>
        <dbReference type="ARBA" id="ARBA00004123"/>
    </source>
</evidence>
<keyword evidence="8" id="KW-0539">Nucleus</keyword>
<evidence type="ECO:0000256" key="3">
    <source>
        <dbReference type="ARBA" id="ARBA00021438"/>
    </source>
</evidence>
<evidence type="ECO:0000256" key="4">
    <source>
        <dbReference type="ARBA" id="ARBA00022517"/>
    </source>
</evidence>
<feature type="region of interest" description="Disordered" evidence="9">
    <location>
        <begin position="339"/>
        <end position="491"/>
    </location>
</feature>
<sequence length="581" mass="63293">MDSFKVPHILAQDLLLIQSLVGSKEVIPSQKKAPSPVEDDIDSSGSEPDSEDEIEAELVKAEPEASEPVPQATPSSDDTSSDSDSDSDSSDEEVLPAQAEEEEVMLDDEDPGPSAATASYFTTKNEVVDPSIVFPDIEQVGPDEYLELVGQVMNIIDNTVIIEGLRTELARGGSDRALDADTLLVFEDRKVLGYIYETFGPTTQPMYQIKFNSTTYPLNLEKVRVSRKVYHVPQRSNFVFMQQIQAMKGSDASNMNDEEPADHELEFSDDEAEAEHRRNLKKKRGSSRASSMAPSRQTTPSPSQMRDADMDNESYFMSNNAYDEIGPYDLNYDAPVSRPAPIPYDDPYADEFEAASSSSSRVAPTPPTSNKNDASTAPTSSISDASKLRPQRRSVNRETGRRDDGNRGRGRGRGNSNSNRGNQSRRGGGRGGFINSSGTSTGSGNPQPWSHGSNASFTGNEVTPPELQQQQQQFYQQSPISPIGQWPPFQMQNQGMYGVGMPYSPHQQQQQQQQFIQPHINPLFASQFRMGGMGMGSGGSYSGGMPAQPQAIAQGHPEAPPAWSNQWNVQSPGNGEGGSGS</sequence>
<dbReference type="InterPro" id="IPR007504">
    <property type="entry name" value="H/ACA_rnp_Gar1/Naf1"/>
</dbReference>
<dbReference type="Pfam" id="PF04410">
    <property type="entry name" value="Gar1"/>
    <property type="match status" value="1"/>
</dbReference>
<keyword evidence="6" id="KW-0597">Phosphoprotein</keyword>
<comment type="similarity">
    <text evidence="2">Belongs to the NAF1 family.</text>
</comment>
<dbReference type="InterPro" id="IPR009000">
    <property type="entry name" value="Transl_B-barrel_sf"/>
</dbReference>
<feature type="compositionally biased region" description="Acidic residues" evidence="9">
    <location>
        <begin position="256"/>
        <end position="273"/>
    </location>
</feature>
<dbReference type="GO" id="GO:0000493">
    <property type="term" value="P:box H/ACA snoRNP assembly"/>
    <property type="evidence" value="ECO:0007669"/>
    <property type="project" value="InterPro"/>
</dbReference>
<dbReference type="Gene3D" id="2.40.10.230">
    <property type="entry name" value="Probable tRNA pseudouridine synthase domain"/>
    <property type="match status" value="1"/>
</dbReference>
<name>A0A6A4HIY5_9AGAR</name>
<feature type="compositionally biased region" description="Low complexity" evidence="9">
    <location>
        <begin position="468"/>
        <end position="477"/>
    </location>
</feature>
<feature type="compositionally biased region" description="Low complexity" evidence="9">
    <location>
        <begin position="433"/>
        <end position="444"/>
    </location>
</feature>
<dbReference type="GO" id="GO:0005732">
    <property type="term" value="C:sno(s)RNA-containing ribonucleoprotein complex"/>
    <property type="evidence" value="ECO:0007669"/>
    <property type="project" value="InterPro"/>
</dbReference>
<dbReference type="GO" id="GO:0003723">
    <property type="term" value="F:RNA binding"/>
    <property type="evidence" value="ECO:0007669"/>
    <property type="project" value="UniProtKB-KW"/>
</dbReference>
<feature type="compositionally biased region" description="Low complexity" evidence="9">
    <location>
        <begin position="414"/>
        <end position="425"/>
    </location>
</feature>
<dbReference type="PANTHER" id="PTHR31633:SF1">
    <property type="entry name" value="H_ACA RIBONUCLEOPROTEIN COMPLEX NON-CORE SUBUNIT NAF1"/>
    <property type="match status" value="1"/>
</dbReference>
<keyword evidence="4" id="KW-0690">Ribosome biogenesis</keyword>
<dbReference type="GO" id="GO:0005634">
    <property type="term" value="C:nucleus"/>
    <property type="evidence" value="ECO:0007669"/>
    <property type="project" value="UniProtKB-SubCell"/>
</dbReference>
<dbReference type="SUPFAM" id="SSF50447">
    <property type="entry name" value="Translation proteins"/>
    <property type="match status" value="1"/>
</dbReference>
<evidence type="ECO:0000256" key="7">
    <source>
        <dbReference type="ARBA" id="ARBA00022884"/>
    </source>
</evidence>
<keyword evidence="5" id="KW-0698">rRNA processing</keyword>
<protein>
    <recommendedName>
        <fullName evidence="3">H/ACA ribonucleoprotein complex non-core subunit NAF1</fullName>
    </recommendedName>
</protein>
<dbReference type="PANTHER" id="PTHR31633">
    <property type="entry name" value="H/ACA RIBONUCLEOPROTEIN COMPLEX NON-CORE SUBUNIT NAF1"/>
    <property type="match status" value="1"/>
</dbReference>
<dbReference type="EMBL" id="ML769482">
    <property type="protein sequence ID" value="KAE9398499.1"/>
    <property type="molecule type" value="Genomic_DNA"/>
</dbReference>
<reference evidence="10" key="1">
    <citation type="journal article" date="2019" name="Environ. Microbiol.">
        <title>Fungal ecological strategies reflected in gene transcription - a case study of two litter decomposers.</title>
        <authorList>
            <person name="Barbi F."/>
            <person name="Kohler A."/>
            <person name="Barry K."/>
            <person name="Baskaran P."/>
            <person name="Daum C."/>
            <person name="Fauchery L."/>
            <person name="Ihrmark K."/>
            <person name="Kuo A."/>
            <person name="LaButti K."/>
            <person name="Lipzen A."/>
            <person name="Morin E."/>
            <person name="Grigoriev I.V."/>
            <person name="Henrissat B."/>
            <person name="Lindahl B."/>
            <person name="Martin F."/>
        </authorList>
    </citation>
    <scope>NUCLEOTIDE SEQUENCE</scope>
    <source>
        <strain evidence="10">JB14</strain>
    </source>
</reference>
<feature type="compositionally biased region" description="Acidic residues" evidence="9">
    <location>
        <begin position="37"/>
        <end position="56"/>
    </location>
</feature>
<dbReference type="GO" id="GO:0006364">
    <property type="term" value="P:rRNA processing"/>
    <property type="evidence" value="ECO:0007669"/>
    <property type="project" value="UniProtKB-KW"/>
</dbReference>
<gene>
    <name evidence="10" type="ORF">BT96DRAFT_1020152</name>
</gene>
<evidence type="ECO:0000313" key="11">
    <source>
        <dbReference type="Proteomes" id="UP000799118"/>
    </source>
</evidence>